<dbReference type="InterPro" id="IPR011009">
    <property type="entry name" value="Kinase-like_dom_sf"/>
</dbReference>
<dbReference type="AlphaFoldDB" id="A0A810L475"/>
<dbReference type="Gene3D" id="3.90.1200.10">
    <property type="match status" value="1"/>
</dbReference>
<reference evidence="1" key="1">
    <citation type="submission" date="2020-08" db="EMBL/GenBank/DDBJ databases">
        <title>Whole genome shotgun sequence of Actinocatenispora sera NBRC 101916.</title>
        <authorList>
            <person name="Komaki H."/>
            <person name="Tamura T."/>
        </authorList>
    </citation>
    <scope>NUCLEOTIDE SEQUENCE</scope>
    <source>
        <strain evidence="1">NBRC 101916</strain>
    </source>
</reference>
<sequence>MRDVLQRRIGDCTVEADRSWSHGGATVLLVRDARGARWVGKQHRDRDRYRAERDAYRRWVPALGDRAPRLRFADDATGTLVLSAVPGAPDWSRGLTPAVQRRAGAALRRLHEAAEPEPWPEFAAVRLAEFDRWAPAAGELLPGPELAAVRKAVLGLADLPVPHRVPCHGDHTPRNWLLAPADGTGDERFAVLDFEWSGRDVWVADLTRLAVGPWRDDPELAAAFLAGYGRAIGALDRAMLLRCAAARAVFLAVWGHRHGEVALERSARDQFARLAGELPAD</sequence>
<gene>
    <name evidence="1" type="ORF">Asera_32790</name>
</gene>
<dbReference type="KEGG" id="aser:Asera_32790"/>
<dbReference type="RefSeq" id="WP_030448939.1">
    <property type="nucleotide sequence ID" value="NZ_AP023354.1"/>
</dbReference>
<evidence type="ECO:0008006" key="3">
    <source>
        <dbReference type="Google" id="ProtNLM"/>
    </source>
</evidence>
<organism evidence="1 2">
    <name type="scientific">Actinocatenispora sera</name>
    <dbReference type="NCBI Taxonomy" id="390989"/>
    <lineage>
        <taxon>Bacteria</taxon>
        <taxon>Bacillati</taxon>
        <taxon>Actinomycetota</taxon>
        <taxon>Actinomycetes</taxon>
        <taxon>Micromonosporales</taxon>
        <taxon>Micromonosporaceae</taxon>
        <taxon>Actinocatenispora</taxon>
    </lineage>
</organism>
<name>A0A810L475_9ACTN</name>
<accession>A0A810L475</accession>
<evidence type="ECO:0000313" key="2">
    <source>
        <dbReference type="Proteomes" id="UP000680750"/>
    </source>
</evidence>
<dbReference type="Proteomes" id="UP000680750">
    <property type="component" value="Chromosome"/>
</dbReference>
<evidence type="ECO:0000313" key="1">
    <source>
        <dbReference type="EMBL" id="BCJ29171.1"/>
    </source>
</evidence>
<dbReference type="EMBL" id="AP023354">
    <property type="protein sequence ID" value="BCJ29171.1"/>
    <property type="molecule type" value="Genomic_DNA"/>
</dbReference>
<dbReference type="OrthoDB" id="21342at2"/>
<protein>
    <recommendedName>
        <fullName evidence="3">Aminoglycoside phosphotransferase domain-containing protein</fullName>
    </recommendedName>
</protein>
<dbReference type="SUPFAM" id="SSF56112">
    <property type="entry name" value="Protein kinase-like (PK-like)"/>
    <property type="match status" value="1"/>
</dbReference>
<keyword evidence="2" id="KW-1185">Reference proteome</keyword>
<proteinExistence type="predicted"/>